<name>A0A081QAF2_STRMT</name>
<feature type="region of interest" description="Disordered" evidence="5">
    <location>
        <begin position="515"/>
        <end position="534"/>
    </location>
</feature>
<dbReference type="InterPro" id="IPR027579">
    <property type="entry name" value="SSSPR51_Rpt"/>
</dbReference>
<evidence type="ECO:0000256" key="3">
    <source>
        <dbReference type="ARBA" id="ARBA00022729"/>
    </source>
</evidence>
<feature type="region of interest" description="Disordered" evidence="5">
    <location>
        <begin position="3096"/>
        <end position="3146"/>
    </location>
</feature>
<keyword evidence="4" id="KW-0572">Peptidoglycan-anchor</keyword>
<keyword evidence="3" id="KW-0732">Signal</keyword>
<comment type="caution">
    <text evidence="7">The sequence shown here is derived from an EMBL/GenBank/DDBJ whole genome shotgun (WGS) entry which is preliminary data.</text>
</comment>
<sequence length="3171" mass="335887">MFKPKGHHVRQSQVEKFTRYSIRKVSFGAASVAVATGLFFLGGGSVQAAEQLTNPEPTEVQNPQNLTDKSSEPSKEVAGQASATAKEPDGQNNTSVKESTTDKQASEVETPKVVTEKVAINTASLEDLAAKAESRLSQLTEGKKTKSVIDDAKNLVNKAKELLNDDTKTQTKVDALAKQLSSSLVILNSIKSEATEEKVNKNQDPRNGQAIPSNGESGFRADTSGNGGTTTVTNDELTPTTPAQPTAKNIIGSTSAVSRENFTGWDTYKMPFGVQSGSGTLGVDSAEQKANAEGLQFRVFSDQRAGTRVTPGPSNFTFELQPSDVKARVDYGLKLPAEEVQKIIEEAPLWRGKLKYNNTRIQSSAASTYFGGGPYEYLLSSIYKLGYEQGIDKVYVKDASKRIEVTEEAKAAGWTVSDFTVSNMPGGLVYDKQSDSIQGVVTHSSPFNYQKLVATVTFTNTKTGKNVRIPLDLHRYGGTAWKDGTPPTLEINDAVKEGKVGEELVVPVEYRDAGASHAGAPNGRNIPYSLTDENGNPLNRTATIRETVGRAILGVSGVKITGTTGAGASTVTDLTGDDTKIPGVGFTIASNDMTERNKNGFKGTPTEAGIYRVSIYARDYKETNANEAYAHATFKISPAVSVKNVHAYDKEVPITISRGASEATITLPDGTNTKVVAKDGKWVVTETTNTAVNVNDEIGTVGETFNLKVLPTATAKAATDNIKVTASSENVTATFTRAEVALKTKLGENVTATFNKTTGRWDLPAEIAEKKTVNSDGTTTWLKRDLYVDVDKNGETIFNVYEYTRTLNAEGKVTAVSDPTRTLTTYNKENAANSAAESANDTNKGMIVTVKYDKGLNKWTADDNSTVTATKTGDKWTISTSSGFNGTVDAVYAESSDKASVLNDAPTVHSTSYTTVKGATVDLVKQKSATVTITDREDDATTAPNKKETTVTKVTLTAPSGKVTEYTSVSDAAAVKLTETGEYTVKVDVKDSNGNKVTADSDTATGTNENDNTAVASTTYVITVKDQETNKLYKVEDDTVTNDELKGKVNPTTVDGFTPSKNDITDIPTTTGKAGQTLPTPATVTYTKDTETIQVETKVDVVVLPKVTPTGVTVLKDSTNLENVVKEKAKEAAKAIATDKIPTGVTVSIKEVKAGTLPGTTTIGDQTPAKVVVEYKDANNNVVETREVEVPVTVIGSTVNKIVKFEDDELTDEEVKAAVTPGTNGTKGEPLLTANITAEPGTKEVAIPVTYNNGELSERVVVPVVVLPTATGEVEVPKGSTVDKVKEVTKAKATEVATSAEFKAKLPEGSKDVVVGEITEEVLATMTAEKGTNKGIVKVPVTYTVDGKTYTKDAEITVNVLGSEAKTVYTLEGTKPDAEKVKNAVTPDTGGTANAPTESALPETTGKAGAKDVTATTTVTYPTGDETVKVPVEVLPKATPEKVTTLKDTTSDNLTTAVKEKAQAALGKLTLPTGVTVELVPNQNYAVPATDSNGDKTAVPVKVQYKDSTGTVVAEDTISVPVTVVSSTPSKIVVFEGETPTAEQAKEAVTTGTDGTKGEPTTLPETTGKAGATDVKVDVPVTYDNGKLTETVSVPVTVLPKATGEADVPKGSTVDKVKEVAKAKATALVAATDFTGKLPTGATVTVGNITEAVAETLTNEKGTNKGVVNVPATYTVDGKTYNTTVPVTINVLGSEPKTVYTVEGTKPDAEKVKNAVTPDTGGTVGTPTETDLPETTGKVGAKDVTATTTVTYSNGTETVNVPVEVLPKATPEKVITLKDTTGDNLTTAVKEKAQAALGKLALPSGVTAELDPNQTYTVPATTSNGDKGNVAVKVQYKDATGTVVAEDTISVPVTVVSSTPSKIVVFEGETPTAEQAKEAVTTGTDGTKGEPTTLPETTGKAGATDVKVDVPVTYDNGKLTETVSVPVTVLPKPEADEILVPKNGDKEKAKEKVLAQAKKSIEDATFKGKLPQGATVTVDETATITVPDLTEDTEVDVTVKYTVDGQDKTTTVKVPVTVVEGVPQIVPVKETNDVLPDPEKSIDKEDYPEGSRFRYKTPDGQTSPIDVTTTGDKNVVVEVLDPQGNTIVEVPSTVRVVGSTPQFVVADPAKKQPEAKDSVTPGEYPDGTTFEYKTPVDTTTAGEKDVTVVAKLNGQPIAEVPAKVVVVDPKTQYVVADPSKPQPDASKSIDPEQYPDGTTFEYKTPVDTTTPGEKDVVVVAKNGEDKLVEVPTKVKVVQGNPQIVPVDEGKKQPSPEDSIDPNDYPDDATFEYKEEVDTSTPGDKPVTVVVKDKDGKVLVEVPSTVRVVESYPKYVPVDPAKKQPDPKENINPNDFPTGTTFEYKDNTPVDTTTPGEKDVTVVAKLNGQPITEIPAKIVVVEPKTQYVPVNAEGDKKPKPQDSITPDDYPAGSTFEYKTPEGKTEAYDGSTPGDKDVTVVVKDSDGDPIVEVPAKIKVVQGKEQLTPVNAEDKDKPKAEDSITPGDYPAGSTFEYKIPEGKTEAYDGSTPGDKPVTVVVKDKDGKVLVEVPATIKVVETKPTPIETPVTNTPLTQDDYTRGIKIPDGGEITKVENIPDLTTPGKKDPVKVTITLPNGKSYTVDVPVTVTPVKEIETPVTNTPLTKDDYTKGITIPEGGKVTNVENIPDLTTPGKKEPVKVTITLPNGKVVTVEVPVNVTPITPIETPVTKDKLTPEDILKQIKVPEGATAKVGDLPDLTTPGKKEPVKVTITLPNGKVVTVEIPVNVTPIEDIVKKEGDPITTEDVEKHIPKGVKVISIGEKPTTDVPGERPSIPVVIELPNGIRVTVNIPVIVTPKVTPVVVSVGTPVTPEDVKKHIELPKGWTVTKVGEIPTTTTPGTKPVVPVEIELPDGRKITVEVPVIVTPTVRQIVVPQGTPITPDDVKGHIDLPKEPGWEIIEVGEIPTTIPAGVKPSVKVKIKVPTGEIVEVEVPIIVTPKVTPIVVEVGTPITKEDVIKKAGLPEGWEIVEVGEIPTTETPGTKPVVKVKVKLPDGRIITVEVPVTVTPKSQNGGGFIAQNGGSTVQIVTEYLDENGNRITSDKEGKHNPIELEGYEYSHSTTDAKGNTLHHYKKVNKPINQEQPSSPETPTSPEKPVATPVQDSKQVAETTVSNNKKELPNTGTEDKAGLASLGLLGMLGAFGLVARKKKED</sequence>
<dbReference type="NCBIfam" id="TIGR01168">
    <property type="entry name" value="YSIRK_signal"/>
    <property type="match status" value="1"/>
</dbReference>
<dbReference type="Pfam" id="PF00746">
    <property type="entry name" value="Gram_pos_anchor"/>
    <property type="match status" value="1"/>
</dbReference>
<feature type="region of interest" description="Disordered" evidence="5">
    <location>
        <begin position="2032"/>
        <end position="2068"/>
    </location>
</feature>
<feature type="compositionally biased region" description="Basic and acidic residues" evidence="5">
    <location>
        <begin position="3134"/>
        <end position="3146"/>
    </location>
</feature>
<dbReference type="NCBIfam" id="TIGR04308">
    <property type="entry name" value="repeat_SSSPR51"/>
    <property type="match status" value="1"/>
</dbReference>
<accession>A0A081QAF2</accession>
<dbReference type="Pfam" id="PF04650">
    <property type="entry name" value="YSIRK_signal"/>
    <property type="match status" value="1"/>
</dbReference>
<feature type="region of interest" description="Disordered" evidence="5">
    <location>
        <begin position="1874"/>
        <end position="1900"/>
    </location>
</feature>
<feature type="region of interest" description="Disordered" evidence="5">
    <location>
        <begin position="2461"/>
        <end position="2490"/>
    </location>
</feature>
<feature type="compositionally biased region" description="Basic and acidic residues" evidence="5">
    <location>
        <begin position="2469"/>
        <end position="2479"/>
    </location>
</feature>
<feature type="region of interest" description="Disordered" evidence="5">
    <location>
        <begin position="1543"/>
        <end position="1569"/>
    </location>
</feature>
<dbReference type="Proteomes" id="UP000028030">
    <property type="component" value="Unassembled WGS sequence"/>
</dbReference>
<keyword evidence="1" id="KW-0134">Cell wall</keyword>
<feature type="compositionally biased region" description="Polar residues" evidence="5">
    <location>
        <begin position="2059"/>
        <end position="2068"/>
    </location>
</feature>
<feature type="compositionally biased region" description="Basic and acidic residues" evidence="5">
    <location>
        <begin position="99"/>
        <end position="110"/>
    </location>
</feature>
<feature type="compositionally biased region" description="Polar residues" evidence="5">
    <location>
        <begin position="235"/>
        <end position="254"/>
    </location>
</feature>
<dbReference type="Pfam" id="PF18877">
    <property type="entry name" value="SSSPR-51"/>
    <property type="match status" value="1"/>
</dbReference>
<feature type="compositionally biased region" description="Polar residues" evidence="5">
    <location>
        <begin position="3120"/>
        <end position="3133"/>
    </location>
</feature>
<feature type="compositionally biased region" description="Basic and acidic residues" evidence="5">
    <location>
        <begin position="2319"/>
        <end position="2328"/>
    </location>
</feature>
<evidence type="ECO:0000313" key="7">
    <source>
        <dbReference type="EMBL" id="KEQ39925.1"/>
    </source>
</evidence>
<feature type="compositionally biased region" description="Low complexity" evidence="5">
    <location>
        <begin position="3100"/>
        <end position="3113"/>
    </location>
</feature>
<proteinExistence type="predicted"/>
<evidence type="ECO:0000256" key="5">
    <source>
        <dbReference type="SAM" id="MobiDB-lite"/>
    </source>
</evidence>
<dbReference type="PROSITE" id="PS50847">
    <property type="entry name" value="GRAM_POS_ANCHORING"/>
    <property type="match status" value="1"/>
</dbReference>
<feature type="compositionally biased region" description="Low complexity" evidence="5">
    <location>
        <begin position="1716"/>
        <end position="1730"/>
    </location>
</feature>
<dbReference type="NCBIfam" id="TIGR01167">
    <property type="entry name" value="LPXTG_anchor"/>
    <property type="match status" value="1"/>
</dbReference>
<reference evidence="7 8" key="1">
    <citation type="submission" date="2014-05" db="EMBL/GenBank/DDBJ databases">
        <authorList>
            <person name="Daugherty S.C."/>
            <person name="Tallon L.J."/>
            <person name="Sadzewicz L."/>
            <person name="Kilian M."/>
            <person name="Tettelin H."/>
        </authorList>
    </citation>
    <scope>NUCLEOTIDE SEQUENCE [LARGE SCALE GENOMIC DNA]</scope>
    <source>
        <strain evidence="7 8">SK642</strain>
    </source>
</reference>
<feature type="region of interest" description="Disordered" evidence="5">
    <location>
        <begin position="2175"/>
        <end position="2210"/>
    </location>
</feature>
<feature type="region of interest" description="Disordered" evidence="5">
    <location>
        <begin position="2318"/>
        <end position="2355"/>
    </location>
</feature>
<feature type="domain" description="Gram-positive cocci surface proteins LPxTG" evidence="6">
    <location>
        <begin position="3138"/>
        <end position="3171"/>
    </location>
</feature>
<dbReference type="InterPro" id="IPR019931">
    <property type="entry name" value="LPXTG_anchor"/>
</dbReference>
<keyword evidence="2" id="KW-0964">Secreted</keyword>
<feature type="compositionally biased region" description="Basic and acidic residues" evidence="5">
    <location>
        <begin position="195"/>
        <end position="204"/>
    </location>
</feature>
<feature type="compositionally biased region" description="Acidic residues" evidence="5">
    <location>
        <begin position="2257"/>
        <end position="2268"/>
    </location>
</feature>
<dbReference type="InterPro" id="IPR005877">
    <property type="entry name" value="YSIRK_signal_dom"/>
</dbReference>
<gene>
    <name evidence="7" type="ORF">SK642_1182</name>
</gene>
<feature type="region of interest" description="Disordered" evidence="5">
    <location>
        <begin position="1712"/>
        <end position="1737"/>
    </location>
</feature>
<dbReference type="PATRIC" id="fig|28037.97.peg.1121"/>
<feature type="region of interest" description="Disordered" evidence="5">
    <location>
        <begin position="55"/>
        <end position="111"/>
    </location>
</feature>
<dbReference type="OrthoDB" id="2237373at2"/>
<organism evidence="7 8">
    <name type="scientific">Streptococcus mitis</name>
    <dbReference type="NCBI Taxonomy" id="28037"/>
    <lineage>
        <taxon>Bacteria</taxon>
        <taxon>Bacillati</taxon>
        <taxon>Bacillota</taxon>
        <taxon>Bacilli</taxon>
        <taxon>Lactobacillales</taxon>
        <taxon>Streptococcaceae</taxon>
        <taxon>Streptococcus</taxon>
        <taxon>Streptococcus mitis group</taxon>
    </lineage>
</organism>
<dbReference type="EMBL" id="JPFW01000008">
    <property type="protein sequence ID" value="KEQ39925.1"/>
    <property type="molecule type" value="Genomic_DNA"/>
</dbReference>
<feature type="region of interest" description="Disordered" evidence="5">
    <location>
        <begin position="2108"/>
        <end position="2137"/>
    </location>
</feature>
<protein>
    <submittedName>
        <fullName evidence="7">LPXTG-motif cell wall anchor domain protein</fullName>
    </submittedName>
</protein>
<feature type="compositionally biased region" description="Polar residues" evidence="5">
    <location>
        <begin position="2330"/>
        <end position="2340"/>
    </location>
</feature>
<feature type="region of interest" description="Disordered" evidence="5">
    <location>
        <begin position="1051"/>
        <end position="1078"/>
    </location>
</feature>
<feature type="region of interest" description="Disordered" evidence="5">
    <location>
        <begin position="2239"/>
        <end position="2268"/>
    </location>
</feature>
<feature type="compositionally biased region" description="Polar residues" evidence="5">
    <location>
        <begin position="55"/>
        <end position="68"/>
    </location>
</feature>
<feature type="compositionally biased region" description="Basic and acidic residues" evidence="5">
    <location>
        <begin position="2108"/>
        <end position="2117"/>
    </location>
</feature>
<evidence type="ECO:0000256" key="2">
    <source>
        <dbReference type="ARBA" id="ARBA00022525"/>
    </source>
</evidence>
<feature type="region of interest" description="Disordered" evidence="5">
    <location>
        <begin position="195"/>
        <end position="254"/>
    </location>
</feature>
<feature type="region of interest" description="Disordered" evidence="5">
    <location>
        <begin position="1381"/>
        <end position="1411"/>
    </location>
</feature>
<evidence type="ECO:0000256" key="1">
    <source>
        <dbReference type="ARBA" id="ARBA00022512"/>
    </source>
</evidence>
<evidence type="ECO:0000256" key="4">
    <source>
        <dbReference type="ARBA" id="ARBA00023088"/>
    </source>
</evidence>
<feature type="compositionally biased region" description="Basic and acidic residues" evidence="5">
    <location>
        <begin position="2037"/>
        <end position="2052"/>
    </location>
</feature>
<feature type="region of interest" description="Disordered" evidence="5">
    <location>
        <begin position="2389"/>
        <end position="2435"/>
    </location>
</feature>
<evidence type="ECO:0000313" key="8">
    <source>
        <dbReference type="Proteomes" id="UP000028030"/>
    </source>
</evidence>
<dbReference type="Pfam" id="PF08428">
    <property type="entry name" value="Rib"/>
    <property type="match status" value="6"/>
</dbReference>
<evidence type="ECO:0000259" key="6">
    <source>
        <dbReference type="PROSITE" id="PS50847"/>
    </source>
</evidence>
<dbReference type="InterPro" id="IPR059115">
    <property type="entry name" value="Rib"/>
</dbReference>
<dbReference type="RefSeq" id="WP_033683843.1">
    <property type="nucleotide sequence ID" value="NZ_JPFW01000008.1"/>
</dbReference>